<dbReference type="EMBL" id="AP023439">
    <property type="protein sequence ID" value="BCL20923.1"/>
    <property type="molecule type" value="Genomic_DNA"/>
</dbReference>
<dbReference type="Pfam" id="PF04149">
    <property type="entry name" value="DUF397"/>
    <property type="match status" value="1"/>
</dbReference>
<dbReference type="AlphaFoldDB" id="A0A7G1NCP3"/>
<proteinExistence type="predicted"/>
<evidence type="ECO:0000313" key="2">
    <source>
        <dbReference type="EMBL" id="BCL20923.1"/>
    </source>
</evidence>
<gene>
    <name evidence="2" type="ORF">GCM10017668_27660</name>
</gene>
<accession>A0A7G1NCP3</accession>
<dbReference type="RefSeq" id="WP_332836556.1">
    <property type="nucleotide sequence ID" value="NZ_AP023439.1"/>
</dbReference>
<dbReference type="Proteomes" id="UP000516373">
    <property type="component" value="Chromosome"/>
</dbReference>
<protein>
    <recommendedName>
        <fullName evidence="1">DUF397 domain-containing protein</fullName>
    </recommendedName>
</protein>
<sequence>MWLPAPGEQERHLGVREGAALAEDQGAVSWRSSSYSTTSSEPNCCEIALTPGEIRVRDSKCPNQAVLSFAPDAWHTAMAWVSCAAPGQAEP</sequence>
<evidence type="ECO:0000259" key="1">
    <source>
        <dbReference type="Pfam" id="PF04149"/>
    </source>
</evidence>
<name>A0A7G1NCP3_9ACTN</name>
<organism evidence="2 3">
    <name type="scientific">Streptomyces tuirus</name>
    <dbReference type="NCBI Taxonomy" id="68278"/>
    <lineage>
        <taxon>Bacteria</taxon>
        <taxon>Bacillati</taxon>
        <taxon>Actinomycetota</taxon>
        <taxon>Actinomycetes</taxon>
        <taxon>Kitasatosporales</taxon>
        <taxon>Streptomycetaceae</taxon>
        <taxon>Streptomyces</taxon>
    </lineage>
</organism>
<evidence type="ECO:0000313" key="3">
    <source>
        <dbReference type="Proteomes" id="UP000516373"/>
    </source>
</evidence>
<feature type="domain" description="DUF397" evidence="1">
    <location>
        <begin position="29"/>
        <end position="75"/>
    </location>
</feature>
<reference evidence="2 3" key="1">
    <citation type="journal article" date="2014" name="Int. J. Syst. Evol. Microbiol.">
        <title>Complete genome sequence of Corynebacterium casei LMG S-19264T (=DSM 44701T), isolated from a smear-ripened cheese.</title>
        <authorList>
            <consortium name="US DOE Joint Genome Institute (JGI-PGF)"/>
            <person name="Walter F."/>
            <person name="Albersmeier A."/>
            <person name="Kalinowski J."/>
            <person name="Ruckert C."/>
        </authorList>
    </citation>
    <scope>NUCLEOTIDE SEQUENCE [LARGE SCALE GENOMIC DNA]</scope>
    <source>
        <strain evidence="2 3">JCM 4255</strain>
    </source>
</reference>
<dbReference type="InterPro" id="IPR007278">
    <property type="entry name" value="DUF397"/>
</dbReference>
<dbReference type="KEGG" id="stui:GCM10017668_27660"/>